<evidence type="ECO:0000313" key="3">
    <source>
        <dbReference type="Proteomes" id="UP000314294"/>
    </source>
</evidence>
<proteinExistence type="predicted"/>
<keyword evidence="3" id="KW-1185">Reference proteome</keyword>
<gene>
    <name evidence="2" type="ORF">EYF80_058196</name>
</gene>
<dbReference type="Proteomes" id="UP000314294">
    <property type="component" value="Unassembled WGS sequence"/>
</dbReference>
<sequence>MAARPSPGEETSSAPSAPEPVTMRQLASLLETHRTGMKGDMPALIHASSRAARGRDLLQPAAHRHGDVGTNSERLTAVEATIESMQARNKLLHDRVEDLENRSRRSNLRIVTVPEGPEAVHSGPAHGGGAGGVPSPPLIDHIAPDRYQNAAPPSPGLLLFASITIRIRTTC</sequence>
<feature type="region of interest" description="Disordered" evidence="1">
    <location>
        <begin position="116"/>
        <end position="136"/>
    </location>
</feature>
<reference evidence="2 3" key="1">
    <citation type="submission" date="2019-03" db="EMBL/GenBank/DDBJ databases">
        <title>First draft genome of Liparis tanakae, snailfish: a comprehensive survey of snailfish specific genes.</title>
        <authorList>
            <person name="Kim W."/>
            <person name="Song I."/>
            <person name="Jeong J.-H."/>
            <person name="Kim D."/>
            <person name="Kim S."/>
            <person name="Ryu S."/>
            <person name="Song J.Y."/>
            <person name="Lee S.K."/>
        </authorList>
    </citation>
    <scope>NUCLEOTIDE SEQUENCE [LARGE SCALE GENOMIC DNA]</scope>
    <source>
        <tissue evidence="2">Muscle</tissue>
    </source>
</reference>
<evidence type="ECO:0000313" key="2">
    <source>
        <dbReference type="EMBL" id="TNN31647.1"/>
    </source>
</evidence>
<feature type="region of interest" description="Disordered" evidence="1">
    <location>
        <begin position="1"/>
        <end position="22"/>
    </location>
</feature>
<name>A0A4Z2ERV2_9TELE</name>
<dbReference type="EMBL" id="SRLO01003268">
    <property type="protein sequence ID" value="TNN31647.1"/>
    <property type="molecule type" value="Genomic_DNA"/>
</dbReference>
<dbReference type="AlphaFoldDB" id="A0A4Z2ERV2"/>
<dbReference type="OrthoDB" id="10059413at2759"/>
<accession>A0A4Z2ERV2</accession>
<organism evidence="2 3">
    <name type="scientific">Liparis tanakae</name>
    <name type="common">Tanaka's snailfish</name>
    <dbReference type="NCBI Taxonomy" id="230148"/>
    <lineage>
        <taxon>Eukaryota</taxon>
        <taxon>Metazoa</taxon>
        <taxon>Chordata</taxon>
        <taxon>Craniata</taxon>
        <taxon>Vertebrata</taxon>
        <taxon>Euteleostomi</taxon>
        <taxon>Actinopterygii</taxon>
        <taxon>Neopterygii</taxon>
        <taxon>Teleostei</taxon>
        <taxon>Neoteleostei</taxon>
        <taxon>Acanthomorphata</taxon>
        <taxon>Eupercaria</taxon>
        <taxon>Perciformes</taxon>
        <taxon>Cottioidei</taxon>
        <taxon>Cottales</taxon>
        <taxon>Liparidae</taxon>
        <taxon>Liparis</taxon>
    </lineage>
</organism>
<protein>
    <submittedName>
        <fullName evidence="2">Uncharacterized protein</fullName>
    </submittedName>
</protein>
<evidence type="ECO:0000256" key="1">
    <source>
        <dbReference type="SAM" id="MobiDB-lite"/>
    </source>
</evidence>
<comment type="caution">
    <text evidence="2">The sequence shown here is derived from an EMBL/GenBank/DDBJ whole genome shotgun (WGS) entry which is preliminary data.</text>
</comment>